<protein>
    <submittedName>
        <fullName evidence="1">Uncharacterized protein</fullName>
    </submittedName>
</protein>
<accession>A0A0K6H6Q1</accession>
<evidence type="ECO:0000313" key="1">
    <source>
        <dbReference type="EMBL" id="CUA86657.1"/>
    </source>
</evidence>
<organism evidence="1 2">
    <name type="scientific">Gulbenkiania indica</name>
    <dbReference type="NCBI Taxonomy" id="375574"/>
    <lineage>
        <taxon>Bacteria</taxon>
        <taxon>Pseudomonadati</taxon>
        <taxon>Pseudomonadota</taxon>
        <taxon>Betaproteobacteria</taxon>
        <taxon>Neisseriales</taxon>
        <taxon>Chromobacteriaceae</taxon>
        <taxon>Gulbenkiania</taxon>
    </lineage>
</organism>
<dbReference type="Proteomes" id="UP000243535">
    <property type="component" value="Unassembled WGS sequence"/>
</dbReference>
<evidence type="ECO:0000313" key="2">
    <source>
        <dbReference type="Proteomes" id="UP000243535"/>
    </source>
</evidence>
<gene>
    <name evidence="1" type="ORF">Ga0061063_2745</name>
</gene>
<dbReference type="EMBL" id="CYHA01000009">
    <property type="protein sequence ID" value="CUA86657.1"/>
    <property type="molecule type" value="Genomic_DNA"/>
</dbReference>
<reference evidence="2" key="1">
    <citation type="submission" date="2015-08" db="EMBL/GenBank/DDBJ databases">
        <authorList>
            <person name="Varghese N."/>
        </authorList>
    </citation>
    <scope>NUCLEOTIDE SEQUENCE [LARGE SCALE GENOMIC DNA]</scope>
    <source>
        <strain evidence="2">DSM 17901</strain>
    </source>
</reference>
<dbReference type="AlphaFoldDB" id="A0A0K6H6Q1"/>
<dbReference type="RefSeq" id="WP_156340754.1">
    <property type="nucleotide sequence ID" value="NZ_CYHA01000009.1"/>
</dbReference>
<keyword evidence="2" id="KW-1185">Reference proteome</keyword>
<dbReference type="STRING" id="375574.GCA_001418035_02517"/>
<sequence length="48" mass="5440">MSLTKLERPLLAQPHSAKRAVALAVEASLIVLTVWIAFYLRLNERVHL</sequence>
<name>A0A0K6H6Q1_9NEIS</name>
<proteinExistence type="predicted"/>